<evidence type="ECO:0000313" key="2">
    <source>
        <dbReference type="Proteomes" id="UP000324194"/>
    </source>
</evidence>
<proteinExistence type="predicted"/>
<dbReference type="Proteomes" id="UP000324194">
    <property type="component" value="Chromosome 1"/>
</dbReference>
<keyword evidence="2" id="KW-1185">Reference proteome</keyword>
<protein>
    <submittedName>
        <fullName evidence="1">Uncharacterized protein</fullName>
    </submittedName>
</protein>
<gene>
    <name evidence="1" type="ORF">AQUSIP_18370</name>
</gene>
<dbReference type="EMBL" id="LR699119">
    <property type="protein sequence ID" value="VVC76522.1"/>
    <property type="molecule type" value="Genomic_DNA"/>
</dbReference>
<sequence>MTNLMTTQDHTDLLNEIFMSPSREVKAERFSPENQASAADCSGKCNGFCHGRM</sequence>
<dbReference type="RefSeq" id="WP_172622803.1">
    <property type="nucleotide sequence ID" value="NZ_LR699119.1"/>
</dbReference>
<accession>A0A5E4PJG9</accession>
<reference evidence="1 2" key="1">
    <citation type="submission" date="2019-08" db="EMBL/GenBank/DDBJ databases">
        <authorList>
            <person name="Guy L."/>
        </authorList>
    </citation>
    <scope>NUCLEOTIDE SEQUENCE [LARGE SCALE GENOMIC DNA]</scope>
    <source>
        <strain evidence="1 2">SGT-108</strain>
    </source>
</reference>
<organism evidence="1 2">
    <name type="scientific">Aquicella siphonis</name>
    <dbReference type="NCBI Taxonomy" id="254247"/>
    <lineage>
        <taxon>Bacteria</taxon>
        <taxon>Pseudomonadati</taxon>
        <taxon>Pseudomonadota</taxon>
        <taxon>Gammaproteobacteria</taxon>
        <taxon>Legionellales</taxon>
        <taxon>Coxiellaceae</taxon>
        <taxon>Aquicella</taxon>
    </lineage>
</organism>
<name>A0A5E4PJG9_9COXI</name>
<dbReference type="KEGG" id="asip:AQUSIP_18370"/>
<evidence type="ECO:0000313" key="1">
    <source>
        <dbReference type="EMBL" id="VVC76522.1"/>
    </source>
</evidence>
<dbReference type="AlphaFoldDB" id="A0A5E4PJG9"/>